<keyword evidence="2" id="KW-0472">Membrane</keyword>
<dbReference type="EMBL" id="DF836932">
    <property type="protein sequence ID" value="GAN11510.1"/>
    <property type="molecule type" value="Genomic_DNA"/>
</dbReference>
<feature type="transmembrane region" description="Helical" evidence="2">
    <location>
        <begin position="119"/>
        <end position="144"/>
    </location>
</feature>
<organism evidence="4">
    <name type="scientific">Mucor ambiguus</name>
    <dbReference type="NCBI Taxonomy" id="91626"/>
    <lineage>
        <taxon>Eukaryota</taxon>
        <taxon>Fungi</taxon>
        <taxon>Fungi incertae sedis</taxon>
        <taxon>Mucoromycota</taxon>
        <taxon>Mucoromycotina</taxon>
        <taxon>Mucoromycetes</taxon>
        <taxon>Mucorales</taxon>
        <taxon>Mucorineae</taxon>
        <taxon>Mucoraceae</taxon>
        <taxon>Mucor</taxon>
    </lineage>
</organism>
<evidence type="ECO:0000256" key="2">
    <source>
        <dbReference type="SAM" id="Phobius"/>
    </source>
</evidence>
<feature type="compositionally biased region" description="Low complexity" evidence="1">
    <location>
        <begin position="239"/>
        <end position="249"/>
    </location>
</feature>
<keyword evidence="2" id="KW-1133">Transmembrane helix</keyword>
<feature type="compositionally biased region" description="Basic and acidic residues" evidence="1">
    <location>
        <begin position="226"/>
        <end position="238"/>
    </location>
</feature>
<gene>
    <name evidence="4" type="ORF">MAM1_0643d11073</name>
</gene>
<evidence type="ECO:0008006" key="6">
    <source>
        <dbReference type="Google" id="ProtNLM"/>
    </source>
</evidence>
<feature type="transmembrane region" description="Helical" evidence="2">
    <location>
        <begin position="57"/>
        <end position="76"/>
    </location>
</feature>
<feature type="region of interest" description="Disordered" evidence="1">
    <location>
        <begin position="168"/>
        <end position="287"/>
    </location>
</feature>
<dbReference type="OrthoDB" id="2270199at2759"/>
<keyword evidence="3" id="KW-0732">Signal</keyword>
<proteinExistence type="predicted"/>
<feature type="compositionally biased region" description="Low complexity" evidence="1">
    <location>
        <begin position="203"/>
        <end position="221"/>
    </location>
</feature>
<feature type="compositionally biased region" description="Acidic residues" evidence="1">
    <location>
        <begin position="268"/>
        <end position="278"/>
    </location>
</feature>
<dbReference type="Proteomes" id="UP000053815">
    <property type="component" value="Unassembled WGS sequence"/>
</dbReference>
<feature type="signal peptide" evidence="3">
    <location>
        <begin position="1"/>
        <end position="19"/>
    </location>
</feature>
<feature type="chain" id="PRO_5002209021" description="Transmembrane protein" evidence="3">
    <location>
        <begin position="20"/>
        <end position="287"/>
    </location>
</feature>
<evidence type="ECO:0000256" key="1">
    <source>
        <dbReference type="SAM" id="MobiDB-lite"/>
    </source>
</evidence>
<evidence type="ECO:0000256" key="3">
    <source>
        <dbReference type="SAM" id="SignalP"/>
    </source>
</evidence>
<name>A0A0C9LYZ6_9FUNG</name>
<evidence type="ECO:0000313" key="4">
    <source>
        <dbReference type="EMBL" id="GAN11510.1"/>
    </source>
</evidence>
<keyword evidence="2" id="KW-0812">Transmembrane</keyword>
<feature type="transmembrane region" description="Helical" evidence="2">
    <location>
        <begin position="88"/>
        <end position="107"/>
    </location>
</feature>
<evidence type="ECO:0000313" key="5">
    <source>
        <dbReference type="Proteomes" id="UP000053815"/>
    </source>
</evidence>
<protein>
    <recommendedName>
        <fullName evidence="6">Transmembrane protein</fullName>
    </recommendedName>
</protein>
<reference evidence="4" key="1">
    <citation type="submission" date="2014-09" db="EMBL/GenBank/DDBJ databases">
        <title>Draft genome sequence of an oleaginous Mucoromycotina fungus Mucor ambiguus NBRC6742.</title>
        <authorList>
            <person name="Takeda I."/>
            <person name="Yamane N."/>
            <person name="Morita T."/>
            <person name="Tamano K."/>
            <person name="Machida M."/>
            <person name="Baker S."/>
            <person name="Koike H."/>
        </authorList>
    </citation>
    <scope>NUCLEOTIDE SEQUENCE</scope>
    <source>
        <strain evidence="4">NBRC 6742</strain>
    </source>
</reference>
<sequence length="287" mass="31159">MKHSFSIIALLATAQLTAATASTTAADVASEVNSMINDTIVSLAGGDSSKVTATADGFMHIFTALSTAASLSIFFFKYLIGFIVKITMYMLSPILWLSSTCWHQFVTKPLDLFLHVLHVLYPVIMFCVAAICCGMFIGGCAGFAAEALSSILISATWGPQATKEIEHEEDVDLIEGSSTKEEGLTDGSADEQEEDTYNHDKPSSFFGSTAPATSSTSTTTPRNRKGKEPLIPRVESWRDSLSAPSSSSSPVLIRRMKLSSTGRKSSWEWDENSDEEEVEFNHNSKNK</sequence>
<keyword evidence="5" id="KW-1185">Reference proteome</keyword>
<accession>A0A0C9LYZ6</accession>
<dbReference type="AlphaFoldDB" id="A0A0C9LYZ6"/>